<dbReference type="Pfam" id="PF00348">
    <property type="entry name" value="polyprenyl_synt"/>
    <property type="match status" value="1"/>
</dbReference>
<dbReference type="RefSeq" id="WP_231946386.1">
    <property type="nucleotide sequence ID" value="NZ_LT629688.1"/>
</dbReference>
<keyword evidence="3 6" id="KW-0808">Transferase</keyword>
<dbReference type="Proteomes" id="UP000198546">
    <property type="component" value="Chromosome i"/>
</dbReference>
<evidence type="ECO:0000256" key="5">
    <source>
        <dbReference type="ARBA" id="ARBA00022842"/>
    </source>
</evidence>
<dbReference type="PANTHER" id="PTHR12001">
    <property type="entry name" value="GERANYLGERANYL PYROPHOSPHATE SYNTHASE"/>
    <property type="match status" value="1"/>
</dbReference>
<dbReference type="AlphaFoldDB" id="A0A1G7DS43"/>
<dbReference type="GO" id="GO:0046872">
    <property type="term" value="F:metal ion binding"/>
    <property type="evidence" value="ECO:0007669"/>
    <property type="project" value="UniProtKB-KW"/>
</dbReference>
<dbReference type="SFLD" id="SFLDS00005">
    <property type="entry name" value="Isoprenoid_Synthase_Type_I"/>
    <property type="match status" value="1"/>
</dbReference>
<protein>
    <submittedName>
        <fullName evidence="7">Geranylgeranyl diphosphate synthase, type I</fullName>
    </submittedName>
</protein>
<name>A0A1G7DS43_9ACTN</name>
<dbReference type="STRING" id="675864.SAMN04489747_3675"/>
<organism evidence="7 8">
    <name type="scientific">Auraticoccus monumenti</name>
    <dbReference type="NCBI Taxonomy" id="675864"/>
    <lineage>
        <taxon>Bacteria</taxon>
        <taxon>Bacillati</taxon>
        <taxon>Actinomycetota</taxon>
        <taxon>Actinomycetes</taxon>
        <taxon>Propionibacteriales</taxon>
        <taxon>Propionibacteriaceae</taxon>
        <taxon>Auraticoccus</taxon>
    </lineage>
</organism>
<dbReference type="GO" id="GO:0004659">
    <property type="term" value="F:prenyltransferase activity"/>
    <property type="evidence" value="ECO:0007669"/>
    <property type="project" value="InterPro"/>
</dbReference>
<evidence type="ECO:0000313" key="7">
    <source>
        <dbReference type="EMBL" id="SDE53685.1"/>
    </source>
</evidence>
<dbReference type="EMBL" id="LT629688">
    <property type="protein sequence ID" value="SDE53685.1"/>
    <property type="molecule type" value="Genomic_DNA"/>
</dbReference>
<dbReference type="PANTHER" id="PTHR12001:SF85">
    <property type="entry name" value="SHORT CHAIN ISOPRENYL DIPHOSPHATE SYNTHASE"/>
    <property type="match status" value="1"/>
</dbReference>
<evidence type="ECO:0000256" key="4">
    <source>
        <dbReference type="ARBA" id="ARBA00022723"/>
    </source>
</evidence>
<comment type="cofactor">
    <cofactor evidence="1">
        <name>Mg(2+)</name>
        <dbReference type="ChEBI" id="CHEBI:18420"/>
    </cofactor>
</comment>
<proteinExistence type="inferred from homology"/>
<dbReference type="PROSITE" id="PS00723">
    <property type="entry name" value="POLYPRENYL_SYNTHASE_1"/>
    <property type="match status" value="1"/>
</dbReference>
<sequence>MVNVPEPGFVWTTDVAHGFVADPEDPLSAGFRRAVDAVLTDFLDRQGYELEQVGPELEPVLELARTFVGGGKRLRPAFCLWGHAAAGGDPDDRQVLAAAASLDLLHVSALVHDDLMDGSDTRRGVPAAHRQLEARHRASGWRGSPAALGQAGAVLLGDLLLMWSAEMLDVALQHFGSDQAGLARLVAHQMRTEVASGQFLDVTASFSPLDGDPQAAVDRAHRVVEYKAARYTVTRPLELGAMLHGVPERPLRRALEAYGSHVGRAFQFRDDELGVFGDEAVTGKPAGDDLREGKQTLLLAETRARLTGPALARLDVLVGDPGLDADGVQQARGLIESSGARARVDALIEEHGERGLAALDEGDLHPAGRTALERLAHAALRRDH</sequence>
<dbReference type="GO" id="GO:0008299">
    <property type="term" value="P:isoprenoid biosynthetic process"/>
    <property type="evidence" value="ECO:0007669"/>
    <property type="project" value="InterPro"/>
</dbReference>
<keyword evidence="4" id="KW-0479">Metal-binding</keyword>
<comment type="similarity">
    <text evidence="2 6">Belongs to the FPP/GGPP synthase family.</text>
</comment>
<evidence type="ECO:0000256" key="1">
    <source>
        <dbReference type="ARBA" id="ARBA00001946"/>
    </source>
</evidence>
<dbReference type="InterPro" id="IPR008949">
    <property type="entry name" value="Isoprenoid_synthase_dom_sf"/>
</dbReference>
<accession>A0A1G7DS43</accession>
<keyword evidence="8" id="KW-1185">Reference proteome</keyword>
<evidence type="ECO:0000256" key="2">
    <source>
        <dbReference type="ARBA" id="ARBA00006706"/>
    </source>
</evidence>
<dbReference type="InterPro" id="IPR033749">
    <property type="entry name" value="Polyprenyl_synt_CS"/>
</dbReference>
<reference evidence="7 8" key="1">
    <citation type="submission" date="2016-10" db="EMBL/GenBank/DDBJ databases">
        <authorList>
            <person name="de Groot N.N."/>
        </authorList>
    </citation>
    <scope>NUCLEOTIDE SEQUENCE [LARGE SCALE GENOMIC DNA]</scope>
    <source>
        <strain evidence="7 8">MON 2.2</strain>
    </source>
</reference>
<evidence type="ECO:0000256" key="6">
    <source>
        <dbReference type="RuleBase" id="RU004466"/>
    </source>
</evidence>
<evidence type="ECO:0000256" key="3">
    <source>
        <dbReference type="ARBA" id="ARBA00022679"/>
    </source>
</evidence>
<dbReference type="InterPro" id="IPR000092">
    <property type="entry name" value="Polyprenyl_synt"/>
</dbReference>
<dbReference type="SUPFAM" id="SSF48576">
    <property type="entry name" value="Terpenoid synthases"/>
    <property type="match status" value="1"/>
</dbReference>
<dbReference type="Gene3D" id="1.10.600.10">
    <property type="entry name" value="Farnesyl Diphosphate Synthase"/>
    <property type="match status" value="1"/>
</dbReference>
<evidence type="ECO:0000313" key="8">
    <source>
        <dbReference type="Proteomes" id="UP000198546"/>
    </source>
</evidence>
<keyword evidence="5" id="KW-0460">Magnesium</keyword>
<gene>
    <name evidence="7" type="ORF">SAMN04489747_3675</name>
</gene>